<dbReference type="EMBL" id="JAPCWZ010000007">
    <property type="protein sequence ID" value="KAK8856693.1"/>
    <property type="molecule type" value="Genomic_DNA"/>
</dbReference>
<reference evidence="1 2" key="1">
    <citation type="journal article" date="2024" name="IMA Fungus">
        <title>Apiospora arundinis, a panoply of carbohydrate-active enzymes and secondary metabolites.</title>
        <authorList>
            <person name="Sorensen T."/>
            <person name="Petersen C."/>
            <person name="Muurmann A.T."/>
            <person name="Christiansen J.V."/>
            <person name="Brundto M.L."/>
            <person name="Overgaard C.K."/>
            <person name="Boysen A.T."/>
            <person name="Wollenberg R.D."/>
            <person name="Larsen T.O."/>
            <person name="Sorensen J.L."/>
            <person name="Nielsen K.L."/>
            <person name="Sondergaard T.E."/>
        </authorList>
    </citation>
    <scope>NUCLEOTIDE SEQUENCE [LARGE SCALE GENOMIC DNA]</scope>
    <source>
        <strain evidence="1 2">AAU 773</strain>
    </source>
</reference>
<evidence type="ECO:0000313" key="2">
    <source>
        <dbReference type="Proteomes" id="UP001390339"/>
    </source>
</evidence>
<name>A0ABR2I2V9_9PEZI</name>
<sequence length="148" mass="16459">MPVGSHVEAKVGRPVFDPSRLLITRTSCTFLAHQCMIHDNQMDVQETPSPAGDIKSSLNLDVPSTERADTWQEDPAPTPPIVLEALAFVRLSIKLAHSLTSAVSTRLRQSRFRGPLCCNTAARLATTDINHYWATMKIVFLHAPRRSR</sequence>
<protein>
    <submittedName>
        <fullName evidence="1">Uncharacterized protein</fullName>
    </submittedName>
</protein>
<proteinExistence type="predicted"/>
<dbReference type="Proteomes" id="UP001390339">
    <property type="component" value="Unassembled WGS sequence"/>
</dbReference>
<keyword evidence="2" id="KW-1185">Reference proteome</keyword>
<gene>
    <name evidence="1" type="ORF">PGQ11_012605</name>
</gene>
<accession>A0ABR2I2V9</accession>
<comment type="caution">
    <text evidence="1">The sequence shown here is derived from an EMBL/GenBank/DDBJ whole genome shotgun (WGS) entry which is preliminary data.</text>
</comment>
<evidence type="ECO:0000313" key="1">
    <source>
        <dbReference type="EMBL" id="KAK8856693.1"/>
    </source>
</evidence>
<organism evidence="1 2">
    <name type="scientific">Apiospora arundinis</name>
    <dbReference type="NCBI Taxonomy" id="335852"/>
    <lineage>
        <taxon>Eukaryota</taxon>
        <taxon>Fungi</taxon>
        <taxon>Dikarya</taxon>
        <taxon>Ascomycota</taxon>
        <taxon>Pezizomycotina</taxon>
        <taxon>Sordariomycetes</taxon>
        <taxon>Xylariomycetidae</taxon>
        <taxon>Amphisphaeriales</taxon>
        <taxon>Apiosporaceae</taxon>
        <taxon>Apiospora</taxon>
    </lineage>
</organism>